<dbReference type="PANTHER" id="PTHR30012:SF0">
    <property type="entry name" value="TYPE II SECRETION SYSTEM PROTEIN F-RELATED"/>
    <property type="match status" value="1"/>
</dbReference>
<protein>
    <submittedName>
        <fullName evidence="10">Type IV pilus assembly protein PilC</fullName>
    </submittedName>
</protein>
<dbReference type="GO" id="GO:0005886">
    <property type="term" value="C:plasma membrane"/>
    <property type="evidence" value="ECO:0007669"/>
    <property type="project" value="UniProtKB-SubCell"/>
</dbReference>
<dbReference type="PANTHER" id="PTHR30012">
    <property type="entry name" value="GENERAL SECRETION PATHWAY PROTEIN"/>
    <property type="match status" value="1"/>
</dbReference>
<reference evidence="10 11" key="1">
    <citation type="submission" date="2016-10" db="EMBL/GenBank/DDBJ databases">
        <authorList>
            <person name="de Groot N.N."/>
        </authorList>
    </citation>
    <scope>NUCLEOTIDE SEQUENCE [LARGE SCALE GENOMIC DNA]</scope>
    <source>
        <strain evidence="10 11">DSM 14045</strain>
    </source>
</reference>
<dbReference type="OrthoDB" id="1733538at2"/>
<evidence type="ECO:0000313" key="11">
    <source>
        <dbReference type="Proteomes" id="UP000183918"/>
    </source>
</evidence>
<dbReference type="STRING" id="1122142.SAMN02910414_00614"/>
<name>A0A1H3GQ53_9FIRM</name>
<evidence type="ECO:0000259" key="9">
    <source>
        <dbReference type="Pfam" id="PF00482"/>
    </source>
</evidence>
<evidence type="ECO:0000256" key="6">
    <source>
        <dbReference type="ARBA" id="ARBA00022989"/>
    </source>
</evidence>
<feature type="transmembrane region" description="Helical" evidence="8">
    <location>
        <begin position="180"/>
        <end position="199"/>
    </location>
</feature>
<feature type="transmembrane region" description="Helical" evidence="8">
    <location>
        <begin position="127"/>
        <end position="152"/>
    </location>
</feature>
<evidence type="ECO:0000256" key="7">
    <source>
        <dbReference type="ARBA" id="ARBA00023136"/>
    </source>
</evidence>
<evidence type="ECO:0000256" key="2">
    <source>
        <dbReference type="ARBA" id="ARBA00005745"/>
    </source>
</evidence>
<evidence type="ECO:0000256" key="8">
    <source>
        <dbReference type="SAM" id="Phobius"/>
    </source>
</evidence>
<dbReference type="EMBL" id="FNPG01000007">
    <property type="protein sequence ID" value="SDY05453.1"/>
    <property type="molecule type" value="Genomic_DNA"/>
</dbReference>
<keyword evidence="5 8" id="KW-0812">Transmembrane</keyword>
<evidence type="ECO:0000256" key="1">
    <source>
        <dbReference type="ARBA" id="ARBA00004429"/>
    </source>
</evidence>
<keyword evidence="11" id="KW-1185">Reference proteome</keyword>
<dbReference type="FunFam" id="1.20.81.30:FF:000001">
    <property type="entry name" value="Type II secretion system protein F"/>
    <property type="match status" value="1"/>
</dbReference>
<feature type="transmembrane region" description="Helical" evidence="8">
    <location>
        <begin position="326"/>
        <end position="349"/>
    </location>
</feature>
<dbReference type="InterPro" id="IPR042094">
    <property type="entry name" value="T2SS_GspF_sf"/>
</dbReference>
<gene>
    <name evidence="10" type="ORF">SAMN02910414_00614</name>
</gene>
<keyword evidence="3" id="KW-1003">Cell membrane</keyword>
<evidence type="ECO:0000256" key="4">
    <source>
        <dbReference type="ARBA" id="ARBA00022519"/>
    </source>
</evidence>
<evidence type="ECO:0000256" key="5">
    <source>
        <dbReference type="ARBA" id="ARBA00022692"/>
    </source>
</evidence>
<feature type="domain" description="Type II secretion system protein GspF" evidence="9">
    <location>
        <begin position="222"/>
        <end position="344"/>
    </location>
</feature>
<evidence type="ECO:0000313" key="10">
    <source>
        <dbReference type="EMBL" id="SDY05453.1"/>
    </source>
</evidence>
<sequence length="352" mass="40120">MTFAENQHQKNRFHNKQKTLSQIEISTFCKQMGMIIRAGLPAHVGISILVEETKDKRTKEFWHNLYTTMEEGTPLTDALKETNLFPEYMLSMLEISEETGKLEDTLFSLSTYYERESNIRQAIRDALFYPIVMIFLMLGVIMVLIVKILPIFTKIYDELGTNVTGLANALLKISVFLNHYLYAIIILLVFFLGLIIFFFKTDLGKTFFLGSKITALISRSRFANCMYLTFYSGLDIDHGIELAQKVINDPLMTNNISACKHHIENGETFAKALVLSNIFSNMYSTWLNIGFTTGSIEDIMNDISVEYENEALEKVNRFIGVIEPSLVIIMTILIALILFTFITPLLGIMSSL</sequence>
<evidence type="ECO:0000256" key="3">
    <source>
        <dbReference type="ARBA" id="ARBA00022475"/>
    </source>
</evidence>
<keyword evidence="6 8" id="KW-1133">Transmembrane helix</keyword>
<dbReference type="Pfam" id="PF00482">
    <property type="entry name" value="T2SSF"/>
    <property type="match status" value="2"/>
</dbReference>
<keyword evidence="4" id="KW-0997">Cell inner membrane</keyword>
<dbReference type="InterPro" id="IPR003004">
    <property type="entry name" value="GspF/PilC"/>
</dbReference>
<keyword evidence="7 8" id="KW-0472">Membrane</keyword>
<dbReference type="RefSeq" id="WP_074716079.1">
    <property type="nucleotide sequence ID" value="NZ_FNPG01000007.1"/>
</dbReference>
<dbReference type="Gene3D" id="1.20.81.30">
    <property type="entry name" value="Type II secretion system (T2SS), domain F"/>
    <property type="match status" value="2"/>
</dbReference>
<comment type="subcellular location">
    <subcellularLocation>
        <location evidence="1">Cell inner membrane</location>
        <topology evidence="1">Multi-pass membrane protein</topology>
    </subcellularLocation>
</comment>
<feature type="domain" description="Type II secretion system protein GspF" evidence="9">
    <location>
        <begin position="28"/>
        <end position="150"/>
    </location>
</feature>
<dbReference type="AlphaFoldDB" id="A0A1H3GQ53"/>
<proteinExistence type="inferred from homology"/>
<accession>A0A1H3GQ53</accession>
<organism evidence="10 11">
    <name type="scientific">Lachnobacterium bovis DSM 14045</name>
    <dbReference type="NCBI Taxonomy" id="1122142"/>
    <lineage>
        <taxon>Bacteria</taxon>
        <taxon>Bacillati</taxon>
        <taxon>Bacillota</taxon>
        <taxon>Clostridia</taxon>
        <taxon>Lachnospirales</taxon>
        <taxon>Lachnospiraceae</taxon>
        <taxon>Lachnobacterium</taxon>
    </lineage>
</organism>
<dbReference type="Proteomes" id="UP000183918">
    <property type="component" value="Unassembled WGS sequence"/>
</dbReference>
<dbReference type="InterPro" id="IPR018076">
    <property type="entry name" value="T2SS_GspF_dom"/>
</dbReference>
<comment type="similarity">
    <text evidence="2">Belongs to the GSP F family.</text>
</comment>
<dbReference type="PRINTS" id="PR00812">
    <property type="entry name" value="BCTERIALGSPF"/>
</dbReference>